<evidence type="ECO:0000256" key="3">
    <source>
        <dbReference type="ARBA" id="ARBA00022448"/>
    </source>
</evidence>
<evidence type="ECO:0000256" key="4">
    <source>
        <dbReference type="ARBA" id="ARBA00022475"/>
    </source>
</evidence>
<evidence type="ECO:0000256" key="7">
    <source>
        <dbReference type="ARBA" id="ARBA00022840"/>
    </source>
</evidence>
<dbReference type="PANTHER" id="PTHR43875:SF3">
    <property type="entry name" value="MALTOSE_MALTODEXTRIN IMPORT ATP-BINDING PROTEIN MALK"/>
    <property type="match status" value="1"/>
</dbReference>
<keyword evidence="11" id="KW-1185">Reference proteome</keyword>
<dbReference type="InterPro" id="IPR003593">
    <property type="entry name" value="AAA+_ATPase"/>
</dbReference>
<dbReference type="Gene3D" id="3.40.50.300">
    <property type="entry name" value="P-loop containing nucleotide triphosphate hydrolases"/>
    <property type="match status" value="1"/>
</dbReference>
<evidence type="ECO:0000256" key="1">
    <source>
        <dbReference type="ARBA" id="ARBA00004417"/>
    </source>
</evidence>
<sequence>MGQLEMLDVRKAFGTLEVIKNVSLKIQDGEFVVFVGPSGCGKSTLLRVIAGLEEMSSGDIWIDGALVNDLEPAKRGIAMVFQSYALYPHMSVYENIAFPLRVDRLPKDERDRKVRRASAILKLDERLHHKPGQLSGGQRQRVAIGRAIVREPSVFLFDEPLSNLDAALRADMRIELGKLHKELGATMIYVTHDQVEAMTMGDRIVVLDQGAISQVGTPLELYHKPVNLFVAQFIGNPKMNLLPVTCIAADARGATVALANGAVLTVPVKLAAGLKGATLTLGIRPEHVRLGTEEEASLEVTPTVIERLGIHTLVYSDLETSQDAFTALFPGMVAAQTGVRQIVGIRASDCHLFGPDGMALERTVAAHEIDPSALPMETAAV</sequence>
<dbReference type="InterPro" id="IPR015855">
    <property type="entry name" value="ABC_transpr_MalK-like"/>
</dbReference>
<reference evidence="10" key="1">
    <citation type="submission" date="2021-03" db="EMBL/GenBank/DDBJ databases">
        <title>Whole genome sequence of Jiella sp. CQZ9-1.</title>
        <authorList>
            <person name="Tuo L."/>
        </authorList>
    </citation>
    <scope>NUCLEOTIDE SEQUENCE</scope>
    <source>
        <strain evidence="10">CQZ9-1</strain>
    </source>
</reference>
<dbReference type="InterPro" id="IPR027417">
    <property type="entry name" value="P-loop_NTPase"/>
</dbReference>
<dbReference type="AlphaFoldDB" id="A0A939JSI1"/>
<evidence type="ECO:0000256" key="6">
    <source>
        <dbReference type="ARBA" id="ARBA00022741"/>
    </source>
</evidence>
<dbReference type="InterPro" id="IPR008995">
    <property type="entry name" value="Mo/tungstate-bd_C_term_dom"/>
</dbReference>
<accession>A0A939JSI1</accession>
<dbReference type="InterPro" id="IPR047641">
    <property type="entry name" value="ABC_transpr_MalK/UgpC-like"/>
</dbReference>
<dbReference type="NCBIfam" id="NF008653">
    <property type="entry name" value="PRK11650.1"/>
    <property type="match status" value="1"/>
</dbReference>
<evidence type="ECO:0000256" key="5">
    <source>
        <dbReference type="ARBA" id="ARBA00022519"/>
    </source>
</evidence>
<keyword evidence="4" id="KW-1003">Cell membrane</keyword>
<dbReference type="InterPro" id="IPR012340">
    <property type="entry name" value="NA-bd_OB-fold"/>
</dbReference>
<dbReference type="Pfam" id="PF00005">
    <property type="entry name" value="ABC_tran"/>
    <property type="match status" value="1"/>
</dbReference>
<name>A0A939JSI1_9HYPH</name>
<keyword evidence="6" id="KW-0547">Nucleotide-binding</keyword>
<dbReference type="SUPFAM" id="SSF52540">
    <property type="entry name" value="P-loop containing nucleoside triphosphate hydrolases"/>
    <property type="match status" value="1"/>
</dbReference>
<dbReference type="InterPro" id="IPR003439">
    <property type="entry name" value="ABC_transporter-like_ATP-bd"/>
</dbReference>
<keyword evidence="5" id="KW-0997">Cell inner membrane</keyword>
<evidence type="ECO:0000313" key="11">
    <source>
        <dbReference type="Proteomes" id="UP000664122"/>
    </source>
</evidence>
<organism evidence="10 11">
    <name type="scientific">Jiella flava</name>
    <dbReference type="NCBI Taxonomy" id="2816857"/>
    <lineage>
        <taxon>Bacteria</taxon>
        <taxon>Pseudomonadati</taxon>
        <taxon>Pseudomonadota</taxon>
        <taxon>Alphaproteobacteria</taxon>
        <taxon>Hyphomicrobiales</taxon>
        <taxon>Aurantimonadaceae</taxon>
        <taxon>Jiella</taxon>
    </lineage>
</organism>
<dbReference type="PROSITE" id="PS50893">
    <property type="entry name" value="ABC_TRANSPORTER_2"/>
    <property type="match status" value="1"/>
</dbReference>
<dbReference type="Pfam" id="PF17912">
    <property type="entry name" value="OB_MalK"/>
    <property type="match status" value="1"/>
</dbReference>
<dbReference type="Gene3D" id="2.40.50.140">
    <property type="entry name" value="Nucleic acid-binding proteins"/>
    <property type="match status" value="1"/>
</dbReference>
<dbReference type="Gene3D" id="2.40.50.100">
    <property type="match status" value="1"/>
</dbReference>
<dbReference type="FunFam" id="3.40.50.300:FF:000042">
    <property type="entry name" value="Maltose/maltodextrin ABC transporter, ATP-binding protein"/>
    <property type="match status" value="1"/>
</dbReference>
<dbReference type="GO" id="GO:0055052">
    <property type="term" value="C:ATP-binding cassette (ABC) transporter complex, substrate-binding subunit-containing"/>
    <property type="evidence" value="ECO:0007669"/>
    <property type="project" value="TreeGrafter"/>
</dbReference>
<dbReference type="EMBL" id="JAFMPP010000001">
    <property type="protein sequence ID" value="MBO0661115.1"/>
    <property type="molecule type" value="Genomic_DNA"/>
</dbReference>
<keyword evidence="7 10" id="KW-0067">ATP-binding</keyword>
<dbReference type="InterPro" id="IPR040582">
    <property type="entry name" value="OB_MalK-like"/>
</dbReference>
<dbReference type="Proteomes" id="UP000664122">
    <property type="component" value="Unassembled WGS sequence"/>
</dbReference>
<dbReference type="SMART" id="SM00382">
    <property type="entry name" value="AAA"/>
    <property type="match status" value="1"/>
</dbReference>
<comment type="similarity">
    <text evidence="2">Belongs to the ABC transporter superfamily.</text>
</comment>
<proteinExistence type="inferred from homology"/>
<dbReference type="InterPro" id="IPR017871">
    <property type="entry name" value="ABC_transporter-like_CS"/>
</dbReference>
<keyword evidence="8" id="KW-0472">Membrane</keyword>
<comment type="subcellular location">
    <subcellularLocation>
        <location evidence="1">Cell inner membrane</location>
        <topology evidence="1">Peripheral membrane protein</topology>
    </subcellularLocation>
</comment>
<dbReference type="RefSeq" id="WP_207255754.1">
    <property type="nucleotide sequence ID" value="NZ_JAFMPP010000001.1"/>
</dbReference>
<dbReference type="GO" id="GO:0005524">
    <property type="term" value="F:ATP binding"/>
    <property type="evidence" value="ECO:0007669"/>
    <property type="project" value="UniProtKB-KW"/>
</dbReference>
<dbReference type="CDD" id="cd03301">
    <property type="entry name" value="ABC_MalK_N"/>
    <property type="match status" value="1"/>
</dbReference>
<protein>
    <submittedName>
        <fullName evidence="10">Sn-glycerol-3-phosphate ABC transporter ATP-binding protein UgpC</fullName>
    </submittedName>
</protein>
<evidence type="ECO:0000256" key="8">
    <source>
        <dbReference type="ARBA" id="ARBA00023136"/>
    </source>
</evidence>
<dbReference type="GO" id="GO:0015423">
    <property type="term" value="F:ABC-type maltose transporter activity"/>
    <property type="evidence" value="ECO:0007669"/>
    <property type="project" value="TreeGrafter"/>
</dbReference>
<dbReference type="GO" id="GO:1990060">
    <property type="term" value="C:maltose transport complex"/>
    <property type="evidence" value="ECO:0007669"/>
    <property type="project" value="TreeGrafter"/>
</dbReference>
<dbReference type="PROSITE" id="PS00211">
    <property type="entry name" value="ABC_TRANSPORTER_1"/>
    <property type="match status" value="1"/>
</dbReference>
<feature type="domain" description="ABC transporter" evidence="9">
    <location>
        <begin position="4"/>
        <end position="234"/>
    </location>
</feature>
<dbReference type="PANTHER" id="PTHR43875">
    <property type="entry name" value="MALTODEXTRIN IMPORT ATP-BINDING PROTEIN MSMX"/>
    <property type="match status" value="1"/>
</dbReference>
<comment type="caution">
    <text evidence="10">The sequence shown here is derived from an EMBL/GenBank/DDBJ whole genome shotgun (WGS) entry which is preliminary data.</text>
</comment>
<dbReference type="GO" id="GO:0016887">
    <property type="term" value="F:ATP hydrolysis activity"/>
    <property type="evidence" value="ECO:0007669"/>
    <property type="project" value="InterPro"/>
</dbReference>
<dbReference type="SUPFAM" id="SSF50331">
    <property type="entry name" value="MOP-like"/>
    <property type="match status" value="1"/>
</dbReference>
<evidence type="ECO:0000313" key="10">
    <source>
        <dbReference type="EMBL" id="MBO0661115.1"/>
    </source>
</evidence>
<gene>
    <name evidence="10" type="primary">ugpC</name>
    <name evidence="10" type="ORF">J1C48_00875</name>
</gene>
<evidence type="ECO:0000259" key="9">
    <source>
        <dbReference type="PROSITE" id="PS50893"/>
    </source>
</evidence>
<keyword evidence="3" id="KW-0813">Transport</keyword>
<evidence type="ECO:0000256" key="2">
    <source>
        <dbReference type="ARBA" id="ARBA00005417"/>
    </source>
</evidence>